<evidence type="ECO:0000256" key="3">
    <source>
        <dbReference type="ARBA" id="ARBA00022801"/>
    </source>
</evidence>
<name>A0A2P5TRR1_9GAMM</name>
<protein>
    <submittedName>
        <fullName evidence="4">Deoxyribonuclease</fullName>
    </submittedName>
</protein>
<keyword evidence="3" id="KW-0378">Hydrolase</keyword>
<proteinExistence type="inferred from homology"/>
<dbReference type="Pfam" id="PF04231">
    <property type="entry name" value="Endonuclease_1"/>
    <property type="match status" value="1"/>
</dbReference>
<dbReference type="RefSeq" id="WP_104484899.1">
    <property type="nucleotide sequence ID" value="NZ_BMYB01000010.1"/>
</dbReference>
<dbReference type="GO" id="GO:0016787">
    <property type="term" value="F:hydrolase activity"/>
    <property type="evidence" value="ECO:0007669"/>
    <property type="project" value="UniProtKB-KW"/>
</dbReference>
<dbReference type="PANTHER" id="PTHR33607:SF2">
    <property type="entry name" value="ENDONUCLEASE-1"/>
    <property type="match status" value="1"/>
</dbReference>
<accession>A0A2P5TRR1</accession>
<evidence type="ECO:0000256" key="1">
    <source>
        <dbReference type="ARBA" id="ARBA00006429"/>
    </source>
</evidence>
<dbReference type="EMBL" id="MPZM01000001">
    <property type="protein sequence ID" value="PPL18520.1"/>
    <property type="molecule type" value="Genomic_DNA"/>
</dbReference>
<evidence type="ECO:0000313" key="5">
    <source>
        <dbReference type="Proteomes" id="UP000242231"/>
    </source>
</evidence>
<comment type="caution">
    <text evidence="4">The sequence shown here is derived from an EMBL/GenBank/DDBJ whole genome shotgun (WGS) entry which is preliminary data.</text>
</comment>
<keyword evidence="5" id="KW-1185">Reference proteome</keyword>
<dbReference type="AlphaFoldDB" id="A0A2P5TRR1"/>
<dbReference type="SUPFAM" id="SSF54060">
    <property type="entry name" value="His-Me finger endonucleases"/>
    <property type="match status" value="1"/>
</dbReference>
<organism evidence="4 5">
    <name type="scientific">Oceanisphaera arctica</name>
    <dbReference type="NCBI Taxonomy" id="641510"/>
    <lineage>
        <taxon>Bacteria</taxon>
        <taxon>Pseudomonadati</taxon>
        <taxon>Pseudomonadota</taxon>
        <taxon>Gammaproteobacteria</taxon>
        <taxon>Aeromonadales</taxon>
        <taxon>Aeromonadaceae</taxon>
        <taxon>Oceanisphaera</taxon>
    </lineage>
</organism>
<dbReference type="InterPro" id="IPR007346">
    <property type="entry name" value="Endonuclease-I"/>
</dbReference>
<dbReference type="OrthoDB" id="9800417at2"/>
<dbReference type="InterPro" id="IPR044925">
    <property type="entry name" value="His-Me_finger_sf"/>
</dbReference>
<reference evidence="5" key="1">
    <citation type="submission" date="2016-11" db="EMBL/GenBank/DDBJ databases">
        <authorList>
            <person name="Sisinthy S."/>
            <person name="Ara S."/>
            <person name="Gundlapally S.R."/>
        </authorList>
    </citation>
    <scope>NUCLEOTIDE SEQUENCE [LARGE SCALE GENOMIC DNA]</scope>
    <source>
        <strain evidence="5">V1-41</strain>
    </source>
</reference>
<evidence type="ECO:0000313" key="4">
    <source>
        <dbReference type="EMBL" id="PPL18520.1"/>
    </source>
</evidence>
<evidence type="ECO:0000256" key="2">
    <source>
        <dbReference type="ARBA" id="ARBA00022722"/>
    </source>
</evidence>
<dbReference type="Proteomes" id="UP000242231">
    <property type="component" value="Unassembled WGS sequence"/>
</dbReference>
<sequence length="234" mass="27274">MRYFILLLGFSSWLAYGEALSFRQAKKVAPGIYNDYPVSFYCGCPIGAQGKKLVPDLERCGYQVRKQQKRASRIEWEHVVPAWEFGHQRQCWQNGGRKNCTRSDAQFKQMEGDLHNLVPAVGEVNGDRSNYRFSEWNGRPNQYGRCQVLVDFKGRKVQPPEASRGAIARTYLYMQQQYRLKIASQQLKLFEAWNRQYPASQWECKRDQRISAIQGNSNPFVKEQCKHYAYTPNP</sequence>
<dbReference type="PANTHER" id="PTHR33607">
    <property type="entry name" value="ENDONUCLEASE-1"/>
    <property type="match status" value="1"/>
</dbReference>
<keyword evidence="2" id="KW-0540">Nuclease</keyword>
<gene>
    <name evidence="4" type="ORF">UN63_00845</name>
</gene>
<comment type="similarity">
    <text evidence="1">Belongs to the EndA/NucM nuclease family.</text>
</comment>
<dbReference type="GO" id="GO:0004518">
    <property type="term" value="F:nuclease activity"/>
    <property type="evidence" value="ECO:0007669"/>
    <property type="project" value="UniProtKB-KW"/>
</dbReference>